<evidence type="ECO:0000313" key="13">
    <source>
        <dbReference type="EMBL" id="RXN08659.1"/>
    </source>
</evidence>
<dbReference type="PANTHER" id="PTHR24086">
    <property type="entry name" value="NUCLEAR RECEPTOR SUBFAMILY 5 GROUP A"/>
    <property type="match status" value="1"/>
</dbReference>
<dbReference type="InterPro" id="IPR016355">
    <property type="entry name" value="NR5-like"/>
</dbReference>
<dbReference type="Gene3D" id="1.10.565.10">
    <property type="entry name" value="Retinoid X Receptor"/>
    <property type="match status" value="3"/>
</dbReference>
<feature type="domain" description="Nuclear receptor" evidence="11">
    <location>
        <begin position="431"/>
        <end position="506"/>
    </location>
</feature>
<dbReference type="PROSITE" id="PS51030">
    <property type="entry name" value="NUCLEAR_REC_DBD_2"/>
    <property type="match status" value="2"/>
</dbReference>
<dbReference type="InterPro" id="IPR035500">
    <property type="entry name" value="NHR-like_dom_sf"/>
</dbReference>
<protein>
    <submittedName>
        <fullName evidence="13">Nuclear receptor subfamily 5 group A member 2-like protein</fullName>
    </submittedName>
</protein>
<dbReference type="SUPFAM" id="SSF57716">
    <property type="entry name" value="Glucocorticoid receptor-like (DNA-binding domain)"/>
    <property type="match status" value="2"/>
</dbReference>
<keyword evidence="14" id="KW-1185">Reference proteome</keyword>
<evidence type="ECO:0000256" key="3">
    <source>
        <dbReference type="ARBA" id="ARBA00022723"/>
    </source>
</evidence>
<evidence type="ECO:0000256" key="10">
    <source>
        <dbReference type="ARBA" id="ARBA00023242"/>
    </source>
</evidence>
<evidence type="ECO:0000256" key="4">
    <source>
        <dbReference type="ARBA" id="ARBA00022771"/>
    </source>
</evidence>
<feature type="domain" description="Nuclear receptor" evidence="11">
    <location>
        <begin position="26"/>
        <end position="101"/>
    </location>
</feature>
<dbReference type="Gene3D" id="3.30.50.10">
    <property type="entry name" value="Erythroid Transcription Factor GATA-1, subunit A"/>
    <property type="match status" value="2"/>
</dbReference>
<dbReference type="GO" id="GO:0004879">
    <property type="term" value="F:nuclear receptor activity"/>
    <property type="evidence" value="ECO:0007669"/>
    <property type="project" value="InterPro"/>
</dbReference>
<dbReference type="GO" id="GO:0008270">
    <property type="term" value="F:zinc ion binding"/>
    <property type="evidence" value="ECO:0007669"/>
    <property type="project" value="UniProtKB-KW"/>
</dbReference>
<dbReference type="SMART" id="SM00399">
    <property type="entry name" value="ZnF_C4"/>
    <property type="match status" value="2"/>
</dbReference>
<comment type="similarity">
    <text evidence="2">Belongs to the nuclear hormone receptor family. NR5 subfamily.</text>
</comment>
<keyword evidence="6" id="KW-0805">Transcription regulation</keyword>
<dbReference type="Proteomes" id="UP000290572">
    <property type="component" value="Unassembled WGS sequence"/>
</dbReference>
<gene>
    <name evidence="13" type="ORF">ROHU_031716</name>
</gene>
<dbReference type="PRINTS" id="PR00047">
    <property type="entry name" value="STROIDFINGER"/>
</dbReference>
<dbReference type="InterPro" id="IPR001723">
    <property type="entry name" value="Nuclear_hrmn_rcpt"/>
</dbReference>
<dbReference type="AlphaFoldDB" id="A0A498LJY9"/>
<evidence type="ECO:0000256" key="8">
    <source>
        <dbReference type="ARBA" id="ARBA00023163"/>
    </source>
</evidence>
<evidence type="ECO:0000256" key="7">
    <source>
        <dbReference type="ARBA" id="ARBA00023125"/>
    </source>
</evidence>
<dbReference type="CDD" id="cd06944">
    <property type="entry name" value="NR_LBD_Ftz-F1_like"/>
    <property type="match status" value="1"/>
</dbReference>
<feature type="domain" description="NR LBD" evidence="12">
    <location>
        <begin position="213"/>
        <end position="880"/>
    </location>
</feature>
<keyword evidence="5" id="KW-0862">Zinc</keyword>
<keyword evidence="7" id="KW-0238">DNA-binding</keyword>
<dbReference type="GO" id="GO:0090575">
    <property type="term" value="C:RNA polymerase II transcription regulator complex"/>
    <property type="evidence" value="ECO:0007669"/>
    <property type="project" value="TreeGrafter"/>
</dbReference>
<keyword evidence="3" id="KW-0479">Metal-binding</keyword>
<dbReference type="PROSITE" id="PS00031">
    <property type="entry name" value="NUCLEAR_REC_DBD_1"/>
    <property type="match status" value="2"/>
</dbReference>
<evidence type="ECO:0000313" key="14">
    <source>
        <dbReference type="Proteomes" id="UP000290572"/>
    </source>
</evidence>
<organism evidence="13 14">
    <name type="scientific">Labeo rohita</name>
    <name type="common">Indian major carp</name>
    <name type="synonym">Cyprinus rohita</name>
    <dbReference type="NCBI Taxonomy" id="84645"/>
    <lineage>
        <taxon>Eukaryota</taxon>
        <taxon>Metazoa</taxon>
        <taxon>Chordata</taxon>
        <taxon>Craniata</taxon>
        <taxon>Vertebrata</taxon>
        <taxon>Euteleostomi</taxon>
        <taxon>Actinopterygii</taxon>
        <taxon>Neopterygii</taxon>
        <taxon>Teleostei</taxon>
        <taxon>Ostariophysi</taxon>
        <taxon>Cypriniformes</taxon>
        <taxon>Cyprinidae</taxon>
        <taxon>Labeoninae</taxon>
        <taxon>Labeonini</taxon>
        <taxon>Labeo</taxon>
    </lineage>
</organism>
<dbReference type="PANTHER" id="PTHR24086:SF48">
    <property type="entry name" value="FF1D-RELATED"/>
    <property type="match status" value="1"/>
</dbReference>
<dbReference type="PRINTS" id="PR00398">
    <property type="entry name" value="STRDHORMONER"/>
</dbReference>
<sequence length="884" mass="99850">MEVENRPNGFDFSKRDKLLSGEDGGERWCLICGDRASGLHYGIISCEGCKGFFKRSICNKRIYRCNRDKNCQMSRKQRNRCQYCRLQKCLQMGMNRKAIREDGMPGGRNKMIGPVQISLEEIERIMSGQEFKEGAELSDTWSHGYSNHSSPGNSISDGGQTLSFSALSTSRSVDVSTYPVSCRDQCSSPQLTHSFLLCKYPLPPSTGSSLKTQSHTLSAQLLAAEDLTPLTTPMVIEEGYNVTQSELLALLCRIADELLFRQIVWLKRLPFYSDLSIKDCTRLLGASWHQLILLSSLTVHSGQILGELANITHQYTPSSLTLQGFGEDAMEVMESLNFLFRKFHQLNISNEEYSCLKTITLLNQDMAGLCNTSTLEQLSERYWSVCRDLTERLHPRRPKRFSDIITCLTEIRHTSGARRGGMDYSYDTDLEELCPVCGDKVSGYHYGLLTCESCKGFFKRTVQNNKRYTCAESQDCKIDKTQRKRCPFCRFQKCLNVGMRLEAVRADRMRGGRNKFGPMYKRDRALKQQKKALIRASGLKMEATPPLLSSPQSDYSFSTVLSTPAPKNTHPNIATSVAPTDYERNLYASSSLSLSVPIPAHTPLPAQYPTYPTLPSRAIKSEYPDHYTSSEHYTSASSPESVPGYTYVDQTRVSTSPPLAPPGLTVPPLVLEFVRCEQDELQVQSKISAHLAHLQQEQNSRSVAANQEQNTRLAAKQERLSTFGLMCHMADQTLFSIVEWARSCIFFKELKVELASLLAQAGVTLSGMIQRGQELVQRLQELQLDRRETACLKYLILFNPDVKLLENQPYVESVYEQVNAALLEYTLCAYPQFPDRFSQILLRLPELRALSTQAEDYLCYKHLSGEVPCNNLLIEMLHAKRTCI</sequence>
<dbReference type="Pfam" id="PF00104">
    <property type="entry name" value="Hormone_recep"/>
    <property type="match status" value="2"/>
</dbReference>
<proteinExistence type="inferred from homology"/>
<evidence type="ECO:0000259" key="11">
    <source>
        <dbReference type="PROSITE" id="PS51030"/>
    </source>
</evidence>
<reference evidence="13 14" key="1">
    <citation type="submission" date="2018-03" db="EMBL/GenBank/DDBJ databases">
        <title>Draft genome sequence of Rohu Carp (Labeo rohita).</title>
        <authorList>
            <person name="Das P."/>
            <person name="Kushwaha B."/>
            <person name="Joshi C.G."/>
            <person name="Kumar D."/>
            <person name="Nagpure N.S."/>
            <person name="Sahoo L."/>
            <person name="Das S.P."/>
            <person name="Bit A."/>
            <person name="Patnaik S."/>
            <person name="Meher P.K."/>
            <person name="Jayasankar P."/>
            <person name="Koringa P.G."/>
            <person name="Patel N.V."/>
            <person name="Hinsu A.T."/>
            <person name="Kumar R."/>
            <person name="Pandey M."/>
            <person name="Agarwal S."/>
            <person name="Srivastava S."/>
            <person name="Singh M."/>
            <person name="Iquebal M.A."/>
            <person name="Jaiswal S."/>
            <person name="Angadi U.B."/>
            <person name="Kumar N."/>
            <person name="Raza M."/>
            <person name="Shah T.M."/>
            <person name="Rai A."/>
            <person name="Jena J.K."/>
        </authorList>
    </citation>
    <scope>NUCLEOTIDE SEQUENCE [LARGE SCALE GENOMIC DNA]</scope>
    <source>
        <strain evidence="13">DASCIFA01</strain>
        <tissue evidence="13">Testis</tissue>
    </source>
</reference>
<keyword evidence="9 13" id="KW-0675">Receptor</keyword>
<dbReference type="FunFam" id="1.10.565.10:FF:000011">
    <property type="entry name" value="Nuclear receptor subfamily 5, group A, member 2"/>
    <property type="match status" value="1"/>
</dbReference>
<comment type="subcellular location">
    <subcellularLocation>
        <location evidence="1">Nucleus</location>
    </subcellularLocation>
</comment>
<accession>A0A498LJY9</accession>
<evidence type="ECO:0000256" key="2">
    <source>
        <dbReference type="ARBA" id="ARBA00007536"/>
    </source>
</evidence>
<evidence type="ECO:0000256" key="6">
    <source>
        <dbReference type="ARBA" id="ARBA00023015"/>
    </source>
</evidence>
<dbReference type="CDD" id="cd06953">
    <property type="entry name" value="NR_LBD_DHR4_like"/>
    <property type="match status" value="1"/>
</dbReference>
<evidence type="ECO:0000256" key="9">
    <source>
        <dbReference type="ARBA" id="ARBA00023170"/>
    </source>
</evidence>
<dbReference type="Pfam" id="PF00105">
    <property type="entry name" value="zf-C4"/>
    <property type="match status" value="2"/>
</dbReference>
<dbReference type="CDD" id="cd07169">
    <property type="entry name" value="NR_DBD_GCNF_like"/>
    <property type="match status" value="1"/>
</dbReference>
<dbReference type="PROSITE" id="PS51843">
    <property type="entry name" value="NR_LBD"/>
    <property type="match status" value="1"/>
</dbReference>
<dbReference type="SMART" id="SM00430">
    <property type="entry name" value="HOLI"/>
    <property type="match status" value="2"/>
</dbReference>
<evidence type="ECO:0000256" key="1">
    <source>
        <dbReference type="ARBA" id="ARBA00004123"/>
    </source>
</evidence>
<comment type="caution">
    <text evidence="13">The sequence shown here is derived from an EMBL/GenBank/DDBJ whole genome shotgun (WGS) entry which is preliminary data.</text>
</comment>
<evidence type="ECO:0000259" key="12">
    <source>
        <dbReference type="PROSITE" id="PS51843"/>
    </source>
</evidence>
<dbReference type="GO" id="GO:0009755">
    <property type="term" value="P:hormone-mediated signaling pathway"/>
    <property type="evidence" value="ECO:0007669"/>
    <property type="project" value="TreeGrafter"/>
</dbReference>
<evidence type="ECO:0000256" key="5">
    <source>
        <dbReference type="ARBA" id="ARBA00022833"/>
    </source>
</evidence>
<dbReference type="InterPro" id="IPR001628">
    <property type="entry name" value="Znf_hrmn_rcpt"/>
</dbReference>
<dbReference type="InterPro" id="IPR000536">
    <property type="entry name" value="Nucl_hrmn_rcpt_lig-bd"/>
</dbReference>
<keyword evidence="4" id="KW-0863">Zinc-finger</keyword>
<dbReference type="InterPro" id="IPR013088">
    <property type="entry name" value="Znf_NHR/GATA"/>
</dbReference>
<keyword evidence="10" id="KW-0539">Nucleus</keyword>
<name>A0A498LJY9_LABRO</name>
<keyword evidence="8" id="KW-0804">Transcription</keyword>
<dbReference type="SUPFAM" id="SSF48508">
    <property type="entry name" value="Nuclear receptor ligand-binding domain"/>
    <property type="match status" value="2"/>
</dbReference>
<dbReference type="GO" id="GO:0009888">
    <property type="term" value="P:tissue development"/>
    <property type="evidence" value="ECO:0007669"/>
    <property type="project" value="TreeGrafter"/>
</dbReference>
<dbReference type="GO" id="GO:0000978">
    <property type="term" value="F:RNA polymerase II cis-regulatory region sequence-specific DNA binding"/>
    <property type="evidence" value="ECO:0007669"/>
    <property type="project" value="TreeGrafter"/>
</dbReference>
<dbReference type="FunFam" id="3.30.50.10:FF:000006">
    <property type="entry name" value="Nuclear receptor subfamily 5 group A member"/>
    <property type="match status" value="2"/>
</dbReference>
<dbReference type="CDD" id="cd07167">
    <property type="entry name" value="NR_DBD_Lrh-1_like"/>
    <property type="match status" value="1"/>
</dbReference>
<dbReference type="STRING" id="84645.A0A498LJY9"/>
<dbReference type="EMBL" id="QBIY01013302">
    <property type="protein sequence ID" value="RXN08659.1"/>
    <property type="molecule type" value="Genomic_DNA"/>
</dbReference>